<name>A0A1U9KBU3_9BACL</name>
<evidence type="ECO:0000313" key="7">
    <source>
        <dbReference type="EMBL" id="AQS57537.1"/>
    </source>
</evidence>
<sequence>MIGVDIGTTSTKSIVFDLEGKIVGRYLVDYPLYTPEPGAAEHNPDEVFDAVTKTIAQSIHKAGIDPRHIRCVSFSSAMHTLIGVDDHGQPLTGCLSFADTRSFAQTRHIREHLNGHALYLRTGTPLHPMAPLSKLRWLRNERGDIFNRVYKFVSIKEYVLARLFNQYVVDYSIASATGLFNWQQFAWDQEALRVAGVKEAQLSTPRPPTHMLTGLDRAWADTLNLPVNVPFVIGSSDGVLSNIGLGAVRPGVMAATIGTSGAVRRMVHHPMIDPEGRLFCYALTEDRWVIGGPVNNGGLAFRWVRDELGEAEVATAKRLGKDLYEVLTEVAERVPPGSEGLIFLPFLTGERAPYWNANARGMFFGLSLNHRKEHMIRSVLEGVIYSMYSVALALESLAGEAKEIRASGGFSRSPLWRQILADVFGNEVTIPVHYESTCLGAAILGMWALGEIDSFEEAQDLAGAVNRHRPIVENVNTYRKLMAIYRRVYDHLLDEFEAIAEFQRSVGRHGTN</sequence>
<dbReference type="Pfam" id="PF00370">
    <property type="entry name" value="FGGY_N"/>
    <property type="match status" value="1"/>
</dbReference>
<reference evidence="7 8" key="1">
    <citation type="journal article" date="2015" name="Int. J. Syst. Evol. Microbiol.">
        <title>Novibacillus thermophilus gen. nov., sp. nov., a Gram-staining-negative and moderately thermophilic member of the family Thermoactinomycetaceae.</title>
        <authorList>
            <person name="Yang G."/>
            <person name="Chen J."/>
            <person name="Zhou S."/>
        </authorList>
    </citation>
    <scope>NUCLEOTIDE SEQUENCE [LARGE SCALE GENOMIC DNA]</scope>
    <source>
        <strain evidence="7 8">SG-1</strain>
    </source>
</reference>
<dbReference type="PANTHER" id="PTHR43095">
    <property type="entry name" value="SUGAR KINASE"/>
    <property type="match status" value="1"/>
</dbReference>
<dbReference type="InterPro" id="IPR018484">
    <property type="entry name" value="FGGY_N"/>
</dbReference>
<keyword evidence="8" id="KW-1185">Reference proteome</keyword>
<dbReference type="GO" id="GO:0046316">
    <property type="term" value="F:gluconokinase activity"/>
    <property type="evidence" value="ECO:0007669"/>
    <property type="project" value="InterPro"/>
</dbReference>
<keyword evidence="2 4" id="KW-0808">Transferase</keyword>
<gene>
    <name evidence="7" type="ORF">B0W44_12190</name>
</gene>
<feature type="domain" description="Carbohydrate kinase FGGY N-terminal" evidence="5">
    <location>
        <begin position="1"/>
        <end position="244"/>
    </location>
</feature>
<dbReference type="PROSITE" id="PS00933">
    <property type="entry name" value="FGGY_KINASES_1"/>
    <property type="match status" value="1"/>
</dbReference>
<dbReference type="STRING" id="1471761.B0W44_12190"/>
<evidence type="ECO:0000256" key="1">
    <source>
        <dbReference type="ARBA" id="ARBA00009156"/>
    </source>
</evidence>
<evidence type="ECO:0000259" key="6">
    <source>
        <dbReference type="Pfam" id="PF02782"/>
    </source>
</evidence>
<dbReference type="GO" id="GO:0019521">
    <property type="term" value="P:D-gluconate metabolic process"/>
    <property type="evidence" value="ECO:0007669"/>
    <property type="project" value="InterPro"/>
</dbReference>
<dbReference type="Proteomes" id="UP000188603">
    <property type="component" value="Chromosome"/>
</dbReference>
<proteinExistence type="inferred from homology"/>
<dbReference type="InterPro" id="IPR018485">
    <property type="entry name" value="FGGY_C"/>
</dbReference>
<dbReference type="CDD" id="cd07770">
    <property type="entry name" value="ASKHA_NBD_FGGY_GntK"/>
    <property type="match status" value="1"/>
</dbReference>
<dbReference type="KEGG" id="ntr:B0W44_12190"/>
<dbReference type="InterPro" id="IPR043129">
    <property type="entry name" value="ATPase_NBD"/>
</dbReference>
<dbReference type="AlphaFoldDB" id="A0A1U9KBU3"/>
<comment type="similarity">
    <text evidence="1 4">Belongs to the FGGY kinase family.</text>
</comment>
<dbReference type="PROSITE" id="PS00445">
    <property type="entry name" value="FGGY_KINASES_2"/>
    <property type="match status" value="1"/>
</dbReference>
<evidence type="ECO:0000259" key="5">
    <source>
        <dbReference type="Pfam" id="PF00370"/>
    </source>
</evidence>
<evidence type="ECO:0000256" key="4">
    <source>
        <dbReference type="RuleBase" id="RU003733"/>
    </source>
</evidence>
<evidence type="ECO:0000313" key="8">
    <source>
        <dbReference type="Proteomes" id="UP000188603"/>
    </source>
</evidence>
<dbReference type="InterPro" id="IPR018483">
    <property type="entry name" value="Carb_kinase_FGGY_CS"/>
</dbReference>
<dbReference type="Pfam" id="PF02782">
    <property type="entry name" value="FGGY_C"/>
    <property type="match status" value="1"/>
</dbReference>
<evidence type="ECO:0000256" key="2">
    <source>
        <dbReference type="ARBA" id="ARBA00022679"/>
    </source>
</evidence>
<dbReference type="PIRSF" id="PIRSF000538">
    <property type="entry name" value="GlpK"/>
    <property type="match status" value="1"/>
</dbReference>
<dbReference type="NCBIfam" id="TIGR01314">
    <property type="entry name" value="gntK_FGGY"/>
    <property type="match status" value="1"/>
</dbReference>
<dbReference type="InterPro" id="IPR050406">
    <property type="entry name" value="FGGY_Carb_Kinase"/>
</dbReference>
<dbReference type="EMBL" id="CP019699">
    <property type="protein sequence ID" value="AQS57537.1"/>
    <property type="molecule type" value="Genomic_DNA"/>
</dbReference>
<dbReference type="InterPro" id="IPR000577">
    <property type="entry name" value="Carb_kinase_FGGY"/>
</dbReference>
<dbReference type="InterPro" id="IPR006002">
    <property type="entry name" value="Gluconate_kinase"/>
</dbReference>
<evidence type="ECO:0000256" key="3">
    <source>
        <dbReference type="ARBA" id="ARBA00022777"/>
    </source>
</evidence>
<dbReference type="RefSeq" id="WP_077721375.1">
    <property type="nucleotide sequence ID" value="NZ_CP019699.1"/>
</dbReference>
<accession>A0A1U9KBU3</accession>
<dbReference type="PANTHER" id="PTHR43095:SF2">
    <property type="entry name" value="GLUCONOKINASE"/>
    <property type="match status" value="1"/>
</dbReference>
<dbReference type="Gene3D" id="3.30.420.40">
    <property type="match status" value="2"/>
</dbReference>
<keyword evidence="3 4" id="KW-0418">Kinase</keyword>
<protein>
    <submittedName>
        <fullName evidence="7">Gluconokinase</fullName>
    </submittedName>
</protein>
<feature type="domain" description="Carbohydrate kinase FGGY C-terminal" evidence="6">
    <location>
        <begin position="253"/>
        <end position="449"/>
    </location>
</feature>
<dbReference type="SUPFAM" id="SSF53067">
    <property type="entry name" value="Actin-like ATPase domain"/>
    <property type="match status" value="2"/>
</dbReference>
<organism evidence="7 8">
    <name type="scientific">Novibacillus thermophilus</name>
    <dbReference type="NCBI Taxonomy" id="1471761"/>
    <lineage>
        <taxon>Bacteria</taxon>
        <taxon>Bacillati</taxon>
        <taxon>Bacillota</taxon>
        <taxon>Bacilli</taxon>
        <taxon>Bacillales</taxon>
        <taxon>Thermoactinomycetaceae</taxon>
        <taxon>Novibacillus</taxon>
    </lineage>
</organism>